<dbReference type="GO" id="GO:0140359">
    <property type="term" value="F:ABC-type transporter activity"/>
    <property type="evidence" value="ECO:0007669"/>
    <property type="project" value="InterPro"/>
</dbReference>
<sequence>LSFNIYEGQITALLGLSGSGKTALLNVLSGFSKPSSGYDQFCMFLFSCVSKVQKVLVQLDLTDLQDIHADSLSGGQKRKLSLAIAILGDPQVGTSPTACKQQARF</sequence>
<accession>A0A2P4TDZ1</accession>
<dbReference type="InterPro" id="IPR026082">
    <property type="entry name" value="ABCA"/>
</dbReference>
<dbReference type="InterPro" id="IPR003439">
    <property type="entry name" value="ABC_transporter-like_ATP-bd"/>
</dbReference>
<dbReference type="GO" id="GO:0016020">
    <property type="term" value="C:membrane"/>
    <property type="evidence" value="ECO:0007669"/>
    <property type="project" value="InterPro"/>
</dbReference>
<proteinExistence type="predicted"/>
<evidence type="ECO:0000313" key="3">
    <source>
        <dbReference type="Proteomes" id="UP000237246"/>
    </source>
</evidence>
<gene>
    <name evidence="2" type="ORF">CIB84_001671</name>
</gene>
<keyword evidence="3" id="KW-1185">Reference proteome</keyword>
<dbReference type="PANTHER" id="PTHR19229">
    <property type="entry name" value="ATP-BINDING CASSETTE TRANSPORTER SUBFAMILY A ABCA"/>
    <property type="match status" value="1"/>
</dbReference>
<dbReference type="PANTHER" id="PTHR19229:SF274">
    <property type="entry name" value="ABC-TYPE ORGANIC ANION TRANSPORTER ABCA8"/>
    <property type="match status" value="1"/>
</dbReference>
<dbReference type="EMBL" id="PPHD01001568">
    <property type="protein sequence ID" value="POI34575.1"/>
    <property type="molecule type" value="Genomic_DNA"/>
</dbReference>
<dbReference type="AlphaFoldDB" id="A0A2P4TDZ1"/>
<evidence type="ECO:0000259" key="1">
    <source>
        <dbReference type="Pfam" id="PF00005"/>
    </source>
</evidence>
<name>A0A2P4TDZ1_BAMTH</name>
<feature type="domain" description="ABC transporter" evidence="1">
    <location>
        <begin position="1"/>
        <end position="38"/>
    </location>
</feature>
<reference evidence="2 3" key="1">
    <citation type="submission" date="2018-01" db="EMBL/GenBank/DDBJ databases">
        <title>Comparison of the Chinese Bamboo Partridge and Red Junglefowl genome sequences highlights the importance of demography in genome evolution.</title>
        <authorList>
            <person name="Tiley G.P."/>
            <person name="Kimball R.T."/>
            <person name="Braun E.L."/>
            <person name="Burleigh J.G."/>
        </authorList>
    </citation>
    <scope>NUCLEOTIDE SEQUENCE [LARGE SCALE GENOMIC DNA]</scope>
    <source>
        <strain evidence="2">RTK389</strain>
        <tissue evidence="2">Blood</tissue>
    </source>
</reference>
<feature type="non-terminal residue" evidence="2">
    <location>
        <position position="1"/>
    </location>
</feature>
<dbReference type="GO" id="GO:0016887">
    <property type="term" value="F:ATP hydrolysis activity"/>
    <property type="evidence" value="ECO:0007669"/>
    <property type="project" value="InterPro"/>
</dbReference>
<dbReference type="GO" id="GO:0005319">
    <property type="term" value="F:lipid transporter activity"/>
    <property type="evidence" value="ECO:0007669"/>
    <property type="project" value="TreeGrafter"/>
</dbReference>
<protein>
    <recommendedName>
        <fullName evidence="1">ABC transporter domain-containing protein</fullName>
    </recommendedName>
</protein>
<evidence type="ECO:0000313" key="2">
    <source>
        <dbReference type="EMBL" id="POI34575.1"/>
    </source>
</evidence>
<dbReference type="GO" id="GO:0005524">
    <property type="term" value="F:ATP binding"/>
    <property type="evidence" value="ECO:0007669"/>
    <property type="project" value="InterPro"/>
</dbReference>
<dbReference type="Pfam" id="PF00005">
    <property type="entry name" value="ABC_tran"/>
    <property type="match status" value="1"/>
</dbReference>
<dbReference type="InterPro" id="IPR027417">
    <property type="entry name" value="P-loop_NTPase"/>
</dbReference>
<dbReference type="Proteomes" id="UP000237246">
    <property type="component" value="Unassembled WGS sequence"/>
</dbReference>
<organism evidence="2 3">
    <name type="scientific">Bambusicola thoracicus</name>
    <name type="common">Chinese bamboo-partridge</name>
    <name type="synonym">Perdix thoracica</name>
    <dbReference type="NCBI Taxonomy" id="9083"/>
    <lineage>
        <taxon>Eukaryota</taxon>
        <taxon>Metazoa</taxon>
        <taxon>Chordata</taxon>
        <taxon>Craniata</taxon>
        <taxon>Vertebrata</taxon>
        <taxon>Euteleostomi</taxon>
        <taxon>Archelosauria</taxon>
        <taxon>Archosauria</taxon>
        <taxon>Dinosauria</taxon>
        <taxon>Saurischia</taxon>
        <taxon>Theropoda</taxon>
        <taxon>Coelurosauria</taxon>
        <taxon>Aves</taxon>
        <taxon>Neognathae</taxon>
        <taxon>Galloanserae</taxon>
        <taxon>Galliformes</taxon>
        <taxon>Phasianidae</taxon>
        <taxon>Perdicinae</taxon>
        <taxon>Bambusicola</taxon>
    </lineage>
</organism>
<dbReference type="OrthoDB" id="8061355at2759"/>
<dbReference type="SUPFAM" id="SSF52540">
    <property type="entry name" value="P-loop containing nucleoside triphosphate hydrolases"/>
    <property type="match status" value="1"/>
</dbReference>
<comment type="caution">
    <text evidence="2">The sequence shown here is derived from an EMBL/GenBank/DDBJ whole genome shotgun (WGS) entry which is preliminary data.</text>
</comment>
<dbReference type="Gene3D" id="3.40.50.300">
    <property type="entry name" value="P-loop containing nucleotide triphosphate hydrolases"/>
    <property type="match status" value="2"/>
</dbReference>